<feature type="transmembrane region" description="Helical" evidence="1">
    <location>
        <begin position="234"/>
        <end position="255"/>
    </location>
</feature>
<feature type="transmembrane region" description="Helical" evidence="1">
    <location>
        <begin position="324"/>
        <end position="344"/>
    </location>
</feature>
<dbReference type="Proteomes" id="UP000017131">
    <property type="component" value="Unassembled WGS sequence"/>
</dbReference>
<reference evidence="2 3" key="1">
    <citation type="journal article" date="2013" name="Genome Announc.">
        <title>Draft Genome Sequence of Staphylococcus simulans UMC-CNS-990, Isolated from a Case of Chronic Bovine Mastitis.</title>
        <authorList>
            <person name="Calcutt M.J."/>
            <person name="Foecking M.F."/>
            <person name="Hsieh H.Y."/>
            <person name="Perry J."/>
            <person name="Stewart G.C."/>
            <person name="Middleton J.R."/>
        </authorList>
    </citation>
    <scope>NUCLEOTIDE SEQUENCE [LARGE SCALE GENOMIC DNA]</scope>
    <source>
        <strain evidence="2 3">UMC-CNS-990</strain>
    </source>
</reference>
<comment type="caution">
    <text evidence="2">The sequence shown here is derived from an EMBL/GenBank/DDBJ whole genome shotgun (WGS) entry which is preliminary data.</text>
</comment>
<proteinExistence type="predicted"/>
<evidence type="ECO:0000313" key="2">
    <source>
        <dbReference type="EMBL" id="ERS93473.1"/>
    </source>
</evidence>
<accession>A0ABP2YTW2</accession>
<evidence type="ECO:0000313" key="3">
    <source>
        <dbReference type="Proteomes" id="UP000017131"/>
    </source>
</evidence>
<organism evidence="2 3">
    <name type="scientific">Staphylococcus simulans UMC-CNS-990</name>
    <dbReference type="NCBI Taxonomy" id="1405498"/>
    <lineage>
        <taxon>Bacteria</taxon>
        <taxon>Bacillati</taxon>
        <taxon>Bacillota</taxon>
        <taxon>Bacilli</taxon>
        <taxon>Bacillales</taxon>
        <taxon>Staphylococcaceae</taxon>
        <taxon>Staphylococcus</taxon>
    </lineage>
</organism>
<sequence length="375" mass="42515">MEQLVVGIIASPGIANKLSHKLVDTLPGLLNDYISSQYEWKIEVIVDALTGSAEDADQAYQKTEDYLDRYNWNYIISLTDLPLLHDNESVIAVDINEENGASIISIPAYGWRPVTKRLEKTVLTIIHEINLFFSDNPNQNNEDENHQATYREIFPFSKLRKIRTYTDDTHTMHIRYIVASKTSGYFRLLSGMTFANNPLRLMQSMNSVIAIAFTTGASGLIFSTMWSLSNTFTTWRLTVMSLFAIFGMILWIILAHNLWESERFSINKRITRLYNLTTLTTLTTSVIIYYVTLFTIYLIAASVLLPAPFLGKTLELGHPATFTLYLSIAWFAASLSTIAGAIGAGMRNEELVRESTYGSRQQMRKALIKERSDNN</sequence>
<dbReference type="RefSeq" id="WP_023015579.1">
    <property type="nucleotide sequence ID" value="NZ_AXDY01000005.1"/>
</dbReference>
<keyword evidence="1" id="KW-0812">Transmembrane</keyword>
<dbReference type="EMBL" id="AXDY01000005">
    <property type="protein sequence ID" value="ERS93473.1"/>
    <property type="molecule type" value="Genomic_DNA"/>
</dbReference>
<protein>
    <submittedName>
        <fullName evidence="2">5,10-methylene-tetrahydrofolate dehydrogenase</fullName>
    </submittedName>
</protein>
<keyword evidence="3" id="KW-1185">Reference proteome</keyword>
<name>A0ABP2YTW2_STASI</name>
<keyword evidence="1" id="KW-1133">Transmembrane helix</keyword>
<feature type="transmembrane region" description="Helical" evidence="1">
    <location>
        <begin position="276"/>
        <end position="304"/>
    </location>
</feature>
<feature type="transmembrane region" description="Helical" evidence="1">
    <location>
        <begin position="208"/>
        <end position="228"/>
    </location>
</feature>
<keyword evidence="1" id="KW-0472">Membrane</keyword>
<gene>
    <name evidence="2" type="ORF">SSIM_07145</name>
</gene>
<evidence type="ECO:0000256" key="1">
    <source>
        <dbReference type="SAM" id="Phobius"/>
    </source>
</evidence>